<gene>
    <name evidence="1" type="ORF">GCM10009784_27260</name>
</gene>
<dbReference type="Proteomes" id="UP001500974">
    <property type="component" value="Unassembled WGS sequence"/>
</dbReference>
<protein>
    <submittedName>
        <fullName evidence="1">Uncharacterized protein</fullName>
    </submittedName>
</protein>
<accession>A0ABN3B0Q6</accession>
<dbReference type="RefSeq" id="WP_346028612.1">
    <property type="nucleotide sequence ID" value="NZ_BAAAON010000003.1"/>
</dbReference>
<name>A0ABN3B0Q6_9MICC</name>
<reference evidence="1 2" key="1">
    <citation type="journal article" date="2019" name="Int. J. Syst. Evol. Microbiol.">
        <title>The Global Catalogue of Microorganisms (GCM) 10K type strain sequencing project: providing services to taxonomists for standard genome sequencing and annotation.</title>
        <authorList>
            <consortium name="The Broad Institute Genomics Platform"/>
            <consortium name="The Broad Institute Genome Sequencing Center for Infectious Disease"/>
            <person name="Wu L."/>
            <person name="Ma J."/>
        </authorList>
    </citation>
    <scope>NUCLEOTIDE SEQUENCE [LARGE SCALE GENOMIC DNA]</scope>
    <source>
        <strain evidence="1 2">JCM 14917</strain>
    </source>
</reference>
<comment type="caution">
    <text evidence="1">The sequence shown here is derived from an EMBL/GenBank/DDBJ whole genome shotgun (WGS) entry which is preliminary data.</text>
</comment>
<evidence type="ECO:0000313" key="2">
    <source>
        <dbReference type="Proteomes" id="UP001500974"/>
    </source>
</evidence>
<organism evidence="1 2">
    <name type="scientific">Arthrobacter parietis</name>
    <dbReference type="NCBI Taxonomy" id="271434"/>
    <lineage>
        <taxon>Bacteria</taxon>
        <taxon>Bacillati</taxon>
        <taxon>Actinomycetota</taxon>
        <taxon>Actinomycetes</taxon>
        <taxon>Micrococcales</taxon>
        <taxon>Micrococcaceae</taxon>
        <taxon>Arthrobacter</taxon>
    </lineage>
</organism>
<evidence type="ECO:0000313" key="1">
    <source>
        <dbReference type="EMBL" id="GAA2177272.1"/>
    </source>
</evidence>
<dbReference type="EMBL" id="BAAAON010000003">
    <property type="protein sequence ID" value="GAA2177272.1"/>
    <property type="molecule type" value="Genomic_DNA"/>
</dbReference>
<sequence>MGGLNIQPAIGFNCPPAGCESFPLLHLDETVSDEGIIDGEPFAVTTLAMDLSSMPERARQSGWKDSVRLVTSVSGRNGPPPAEADPNGIYGFESVELESQAEGTGPAIVAFQKVDDFPDLQAAVDYIRTEQYQQIQDVMRSFSARACTGDRAEPRSYTGPNNNSVLDLCAAEEVSPEL</sequence>
<keyword evidence="2" id="KW-1185">Reference proteome</keyword>
<proteinExistence type="predicted"/>